<name>A0A8S5U128_9CAUD</name>
<dbReference type="EMBL" id="BK015978">
    <property type="protein sequence ID" value="DAF88151.1"/>
    <property type="molecule type" value="Genomic_DNA"/>
</dbReference>
<reference evidence="1" key="1">
    <citation type="journal article" date="2021" name="Proc. Natl. Acad. Sci. U.S.A.">
        <title>A Catalog of Tens of Thousands of Viruses from Human Metagenomes Reveals Hidden Associations with Chronic Diseases.</title>
        <authorList>
            <person name="Tisza M.J."/>
            <person name="Buck C.B."/>
        </authorList>
    </citation>
    <scope>NUCLEOTIDE SEQUENCE</scope>
    <source>
        <strain evidence="1">Ctub511</strain>
    </source>
</reference>
<evidence type="ECO:0000313" key="1">
    <source>
        <dbReference type="EMBL" id="DAF88151.1"/>
    </source>
</evidence>
<organism evidence="1">
    <name type="scientific">Siphoviridae sp. ctub511</name>
    <dbReference type="NCBI Taxonomy" id="2825714"/>
    <lineage>
        <taxon>Viruses</taxon>
        <taxon>Duplodnaviria</taxon>
        <taxon>Heunggongvirae</taxon>
        <taxon>Uroviricota</taxon>
        <taxon>Caudoviricetes</taxon>
    </lineage>
</organism>
<accession>A0A8S5U128</accession>
<proteinExistence type="predicted"/>
<dbReference type="SUPFAM" id="SSF47598">
    <property type="entry name" value="Ribbon-helix-helix"/>
    <property type="match status" value="1"/>
</dbReference>
<sequence>MDKRTAHIHLKTTPDIKDAAAKLAEKDGRTLSNYIESLLIERIQKDKK</sequence>
<protein>
    <submittedName>
        <fullName evidence="1">Repressor</fullName>
    </submittedName>
</protein>
<dbReference type="GO" id="GO:0006355">
    <property type="term" value="P:regulation of DNA-templated transcription"/>
    <property type="evidence" value="ECO:0007669"/>
    <property type="project" value="InterPro"/>
</dbReference>
<dbReference type="InterPro" id="IPR010985">
    <property type="entry name" value="Ribbon_hlx_hlx"/>
</dbReference>